<dbReference type="Proteomes" id="UP001299546">
    <property type="component" value="Unassembled WGS sequence"/>
</dbReference>
<keyword evidence="1" id="KW-0812">Transmembrane</keyword>
<organism evidence="3 4">
    <name type="scientific">Bariatricus massiliensis</name>
    <dbReference type="NCBI Taxonomy" id="1745713"/>
    <lineage>
        <taxon>Bacteria</taxon>
        <taxon>Bacillati</taxon>
        <taxon>Bacillota</taxon>
        <taxon>Clostridia</taxon>
        <taxon>Lachnospirales</taxon>
        <taxon>Lachnospiraceae</taxon>
        <taxon>Bariatricus</taxon>
    </lineage>
</organism>
<evidence type="ECO:0000256" key="1">
    <source>
        <dbReference type="SAM" id="Phobius"/>
    </source>
</evidence>
<name>A0ABS8DHV9_9FIRM</name>
<reference evidence="3 4" key="1">
    <citation type="submission" date="2021-10" db="EMBL/GenBank/DDBJ databases">
        <title>Collection of gut derived symbiotic bacterial strains cultured from healthy donors.</title>
        <authorList>
            <person name="Lin H."/>
            <person name="Littmann E."/>
            <person name="Kohout C."/>
            <person name="Pamer E.G."/>
        </authorList>
    </citation>
    <scope>NUCLEOTIDE SEQUENCE [LARGE SCALE GENOMIC DNA]</scope>
    <source>
        <strain evidence="3 4">DFI.1.165</strain>
    </source>
</reference>
<accession>A0ABS8DHV9</accession>
<comment type="caution">
    <text evidence="3">The sequence shown here is derived from an EMBL/GenBank/DDBJ whole genome shotgun (WGS) entry which is preliminary data.</text>
</comment>
<dbReference type="EMBL" id="JAJCIS010000008">
    <property type="protein sequence ID" value="MCB7388028.1"/>
    <property type="molecule type" value="Genomic_DNA"/>
</dbReference>
<keyword evidence="1" id="KW-0472">Membrane</keyword>
<gene>
    <name evidence="3" type="ORF">LIZ65_12095</name>
</gene>
<feature type="domain" description="DUF4097" evidence="2">
    <location>
        <begin position="68"/>
        <end position="313"/>
    </location>
</feature>
<dbReference type="RefSeq" id="WP_066731051.1">
    <property type="nucleotide sequence ID" value="NZ_JAJCIQ010000004.1"/>
</dbReference>
<dbReference type="Pfam" id="PF13349">
    <property type="entry name" value="DUF4097"/>
    <property type="match status" value="1"/>
</dbReference>
<evidence type="ECO:0000313" key="4">
    <source>
        <dbReference type="Proteomes" id="UP001299546"/>
    </source>
</evidence>
<feature type="transmembrane region" description="Helical" evidence="1">
    <location>
        <begin position="7"/>
        <end position="29"/>
    </location>
</feature>
<keyword evidence="4" id="KW-1185">Reference proteome</keyword>
<protein>
    <submittedName>
        <fullName evidence="3">DUF4097 domain-containing protein</fullName>
    </submittedName>
</protein>
<evidence type="ECO:0000259" key="2">
    <source>
        <dbReference type="Pfam" id="PF13349"/>
    </source>
</evidence>
<keyword evidence="1" id="KW-1133">Transmembrane helix</keyword>
<evidence type="ECO:0000313" key="3">
    <source>
        <dbReference type="EMBL" id="MCB7388028.1"/>
    </source>
</evidence>
<proteinExistence type="predicted"/>
<sequence>MNKRQSAIIRVISWSVVAVVLAGLLVLGINGRINWWSGSFPFSFGSSFSYMNANKYEAGPGQVDADNINALEINWLDGEVAVQTYEGDSVRFTETADKSLKKEEQLRYYNDRGTLKIQYKKAGRTFFSFGGRSLNKKLVVEIPESLAENLRELSVDTVSGDVKISGVHAEDIELDSTSGDLILMQCSAVDCSADSTSGIFEADDFVVENELEVSTTSGNFKMKGSVAKLEFDTVSGDLNLDSERCPEKVVTDSVSGSVTLIIPENEGFTYDKDTVSGSLQCEFEVTQREDKGTYRDGDASFSFDTVSGDITIKKK</sequence>
<dbReference type="InterPro" id="IPR025164">
    <property type="entry name" value="Toastrack_DUF4097"/>
</dbReference>
<dbReference type="Gene3D" id="2.160.20.120">
    <property type="match status" value="1"/>
</dbReference>